<sequence>MPDDAAHLPDPPSPFGGVTWDDDASAGDWIGPRLGGGGTVASCVPPVYAAYARIPNVPGWSDEDEVMGSLYLGRGGGTGPEQMDLLLDALAPFTGDQECHFALWTGYGWLYDHGTRPEDSTSFAALTYAIDDVGEGDAPGSSFALAQARAQATAHALRAARQVERPAAPMLALPHRDYHLWHGRLAQAAAFAAMDQSPTLWWPDDRSWFVCTELDTVATDLGGSEELVADLLAVPGLRTSRVHPDEPVQMPADW</sequence>
<dbReference type="STRING" id="1713.GCA_000718325_00355"/>
<gene>
    <name evidence="2" type="ORF">EQW73_03680</name>
    <name evidence="3" type="ORF">EQW78_08905</name>
</gene>
<dbReference type="EMBL" id="SDJQ01000011">
    <property type="protein sequence ID" value="RXR34322.1"/>
    <property type="molecule type" value="Genomic_DNA"/>
</dbReference>
<name>A0A4Q1KVV5_9CELL</name>
<dbReference type="Proteomes" id="UP000289805">
    <property type="component" value="Unassembled WGS sequence"/>
</dbReference>
<evidence type="ECO:0000313" key="2">
    <source>
        <dbReference type="EMBL" id="RXR26625.1"/>
    </source>
</evidence>
<dbReference type="EMBL" id="SDJR01000003">
    <property type="protein sequence ID" value="RXR26625.1"/>
    <property type="molecule type" value="Genomic_DNA"/>
</dbReference>
<keyword evidence="5" id="KW-1185">Reference proteome</keyword>
<evidence type="ECO:0000256" key="1">
    <source>
        <dbReference type="SAM" id="MobiDB-lite"/>
    </source>
</evidence>
<dbReference type="RefSeq" id="WP_030149919.1">
    <property type="nucleotide sequence ID" value="NZ_JOFV01000002.1"/>
</dbReference>
<dbReference type="AlphaFoldDB" id="A0A4Q1KVV5"/>
<dbReference type="Proteomes" id="UP000290517">
    <property type="component" value="Unassembled WGS sequence"/>
</dbReference>
<evidence type="ECO:0000313" key="5">
    <source>
        <dbReference type="Proteomes" id="UP000290517"/>
    </source>
</evidence>
<evidence type="ECO:0000313" key="3">
    <source>
        <dbReference type="EMBL" id="RXR34322.1"/>
    </source>
</evidence>
<accession>A0A4Q1KVV5</accession>
<protein>
    <submittedName>
        <fullName evidence="3">Uncharacterized protein</fullName>
    </submittedName>
</protein>
<proteinExistence type="predicted"/>
<reference evidence="4 5" key="1">
    <citation type="submission" date="2019-01" db="EMBL/GenBank/DDBJ databases">
        <title>Oerskovia turbata Genome sequencing and assembly.</title>
        <authorList>
            <person name="Dou T."/>
        </authorList>
    </citation>
    <scope>NUCLEOTIDE SEQUENCE [LARGE SCALE GENOMIC DNA]</scope>
    <source>
        <strain evidence="3 4">JCM12123</strain>
        <strain evidence="2 5">JCM3160</strain>
    </source>
</reference>
<evidence type="ECO:0000313" key="4">
    <source>
        <dbReference type="Proteomes" id="UP000289805"/>
    </source>
</evidence>
<comment type="caution">
    <text evidence="3">The sequence shown here is derived from an EMBL/GenBank/DDBJ whole genome shotgun (WGS) entry which is preliminary data.</text>
</comment>
<organism evidence="3 4">
    <name type="scientific">Oerskovia turbata</name>
    <dbReference type="NCBI Taxonomy" id="1713"/>
    <lineage>
        <taxon>Bacteria</taxon>
        <taxon>Bacillati</taxon>
        <taxon>Actinomycetota</taxon>
        <taxon>Actinomycetes</taxon>
        <taxon>Micrococcales</taxon>
        <taxon>Cellulomonadaceae</taxon>
        <taxon>Oerskovia</taxon>
    </lineage>
</organism>
<dbReference type="OrthoDB" id="2426596at2"/>
<feature type="region of interest" description="Disordered" evidence="1">
    <location>
        <begin position="1"/>
        <end position="22"/>
    </location>
</feature>